<reference evidence="1 2" key="1">
    <citation type="submission" date="2023-04" db="EMBL/GenBank/DDBJ databases">
        <title>Genome of Basidiobolus ranarum AG-B5.</title>
        <authorList>
            <person name="Stajich J.E."/>
            <person name="Carter-House D."/>
            <person name="Gryganskyi A."/>
        </authorList>
    </citation>
    <scope>NUCLEOTIDE SEQUENCE [LARGE SCALE GENOMIC DNA]</scope>
    <source>
        <strain evidence="1 2">AG-B5</strain>
    </source>
</reference>
<comment type="caution">
    <text evidence="1">The sequence shown here is derived from an EMBL/GenBank/DDBJ whole genome shotgun (WGS) entry which is preliminary data.</text>
</comment>
<accession>A0ABR2WMK8</accession>
<evidence type="ECO:0000313" key="2">
    <source>
        <dbReference type="Proteomes" id="UP001479436"/>
    </source>
</evidence>
<keyword evidence="2" id="KW-1185">Reference proteome</keyword>
<organism evidence="1 2">
    <name type="scientific">Basidiobolus ranarum</name>
    <dbReference type="NCBI Taxonomy" id="34480"/>
    <lineage>
        <taxon>Eukaryota</taxon>
        <taxon>Fungi</taxon>
        <taxon>Fungi incertae sedis</taxon>
        <taxon>Zoopagomycota</taxon>
        <taxon>Entomophthoromycotina</taxon>
        <taxon>Basidiobolomycetes</taxon>
        <taxon>Basidiobolales</taxon>
        <taxon>Basidiobolaceae</taxon>
        <taxon>Basidiobolus</taxon>
    </lineage>
</organism>
<proteinExistence type="predicted"/>
<sequence>MPPHSKVLLENDIPDFYPTSKMNFTTLVEFLATCSTDTLEHLSRSLEPRLKQVLPRLEFGQKGVGLSQSDVQSVSINPKTRWVTFQLNRAEHIFLTHWYKPLNLTKLLFPANQESTPLHHLDISTTGLNIKVEKDQWYLTYLVEKDTNLPQLCQRVVTPLSFQCHIDFLLSKPSPSVSTGCVPQWFKWKNTDNTPYFSVKLCTE</sequence>
<gene>
    <name evidence="1" type="ORF">K7432_011190</name>
</gene>
<name>A0ABR2WMK8_9FUNG</name>
<dbReference type="EMBL" id="JASJQH010000839">
    <property type="protein sequence ID" value="KAK9762758.1"/>
    <property type="molecule type" value="Genomic_DNA"/>
</dbReference>
<evidence type="ECO:0000313" key="1">
    <source>
        <dbReference type="EMBL" id="KAK9762758.1"/>
    </source>
</evidence>
<dbReference type="Proteomes" id="UP001479436">
    <property type="component" value="Unassembled WGS sequence"/>
</dbReference>
<protein>
    <submittedName>
        <fullName evidence="1">Uncharacterized protein</fullName>
    </submittedName>
</protein>